<dbReference type="SUPFAM" id="SSF52768">
    <property type="entry name" value="Arginase/deacetylase"/>
    <property type="match status" value="1"/>
</dbReference>
<dbReference type="Gene3D" id="3.40.800.20">
    <property type="entry name" value="Histone deacetylase domain"/>
    <property type="match status" value="1"/>
</dbReference>
<sequence length="356" mass="40552">MMALVHSKDYEKHETGIHPENKERLRVIINTLEKEGILNHIPTNKHILKSRNKIDVFRPETASLKDILKVHSESYVKYLKSFCDSGGGYLDPDTVVSKDSYKIAKLAAGGAITASKLVLNGYNSAYSLARPPGHHATRENGMGFCLFNNIAIAIEHLKKYNKIKKFIIFDFDVHYGNGTAEMYLNDPNVLYISIHQDPSTLFPGSGFIEEIGVDEGEGCNMNIPMPPGSSNQDYMYILERILEPVFNDFDAEFQFLEVGFDAHKDDPLSRINLDDEFYPWITSKIMNITNQLVLILEGGYNLSVLSRCNMKMINVLRNELTYEEEIQKIGNEVKVSNETKKIFHNIQDIFSSFYDF</sequence>
<dbReference type="Proteomes" id="UP000825933">
    <property type="component" value="Unassembled WGS sequence"/>
</dbReference>
<dbReference type="InterPro" id="IPR023801">
    <property type="entry name" value="His_deacetylse_dom"/>
</dbReference>
<dbReference type="PRINTS" id="PR01270">
    <property type="entry name" value="HDASUPER"/>
</dbReference>
<dbReference type="InterPro" id="IPR023696">
    <property type="entry name" value="Ureohydrolase_dom_sf"/>
</dbReference>
<dbReference type="RefSeq" id="WP_223790488.1">
    <property type="nucleotide sequence ID" value="NZ_JAIOUQ010000003.1"/>
</dbReference>
<protein>
    <submittedName>
        <fullName evidence="2">Histone deacetylase</fullName>
    </submittedName>
</protein>
<dbReference type="EMBL" id="JAIOUQ010000003">
    <property type="protein sequence ID" value="MBZ2164825.1"/>
    <property type="molecule type" value="Genomic_DNA"/>
</dbReference>
<keyword evidence="3" id="KW-1185">Reference proteome</keyword>
<dbReference type="PANTHER" id="PTHR10625">
    <property type="entry name" value="HISTONE DEACETYLASE HDAC1-RELATED"/>
    <property type="match status" value="1"/>
</dbReference>
<evidence type="ECO:0000259" key="1">
    <source>
        <dbReference type="Pfam" id="PF00850"/>
    </source>
</evidence>
<proteinExistence type="predicted"/>
<evidence type="ECO:0000313" key="3">
    <source>
        <dbReference type="Proteomes" id="UP000825933"/>
    </source>
</evidence>
<dbReference type="InterPro" id="IPR037138">
    <property type="entry name" value="His_deacetylse_dom_sf"/>
</dbReference>
<feature type="domain" description="Histone deacetylase" evidence="1">
    <location>
        <begin position="18"/>
        <end position="315"/>
    </location>
</feature>
<dbReference type="InterPro" id="IPR000286">
    <property type="entry name" value="HDACs"/>
</dbReference>
<gene>
    <name evidence="2" type="ORF">K8N75_01990</name>
</gene>
<organism evidence="2 3">
    <name type="scientific">Methanobacterium spitsbergense</name>
    <dbReference type="NCBI Taxonomy" id="2874285"/>
    <lineage>
        <taxon>Archaea</taxon>
        <taxon>Methanobacteriati</taxon>
        <taxon>Methanobacteriota</taxon>
        <taxon>Methanomada group</taxon>
        <taxon>Methanobacteria</taxon>
        <taxon>Methanobacteriales</taxon>
        <taxon>Methanobacteriaceae</taxon>
        <taxon>Methanobacterium</taxon>
    </lineage>
</organism>
<evidence type="ECO:0000313" key="2">
    <source>
        <dbReference type="EMBL" id="MBZ2164825.1"/>
    </source>
</evidence>
<accession>A0A8T5UZI9</accession>
<reference evidence="3" key="1">
    <citation type="journal article" date="2022" name="Microbiol. Resour. Announc.">
        <title>Draft Genome Sequence of a Methanogenic Archaeon from West Spitsbergen Permafrost.</title>
        <authorList>
            <person name="Trubitsyn V."/>
            <person name="Rivkina E."/>
            <person name="Shcherbakova V."/>
        </authorList>
    </citation>
    <scope>NUCLEOTIDE SEQUENCE [LARGE SCALE GENOMIC DNA]</scope>
    <source>
        <strain evidence="3">VT</strain>
    </source>
</reference>
<dbReference type="AlphaFoldDB" id="A0A8T5UZI9"/>
<dbReference type="GO" id="GO:0040029">
    <property type="term" value="P:epigenetic regulation of gene expression"/>
    <property type="evidence" value="ECO:0007669"/>
    <property type="project" value="TreeGrafter"/>
</dbReference>
<comment type="caution">
    <text evidence="2">The sequence shown here is derived from an EMBL/GenBank/DDBJ whole genome shotgun (WGS) entry which is preliminary data.</text>
</comment>
<name>A0A8T5UZI9_9EURY</name>
<dbReference type="GO" id="GO:0004407">
    <property type="term" value="F:histone deacetylase activity"/>
    <property type="evidence" value="ECO:0007669"/>
    <property type="project" value="TreeGrafter"/>
</dbReference>
<dbReference type="PANTHER" id="PTHR10625:SF10">
    <property type="entry name" value="HISTONE DEACETYLASE HDAC1"/>
    <property type="match status" value="1"/>
</dbReference>
<dbReference type="CDD" id="cd09992">
    <property type="entry name" value="HDAC_classII"/>
    <property type="match status" value="1"/>
</dbReference>
<dbReference type="Pfam" id="PF00850">
    <property type="entry name" value="Hist_deacetyl"/>
    <property type="match status" value="1"/>
</dbReference>